<proteinExistence type="predicted"/>
<evidence type="ECO:0000313" key="3">
    <source>
        <dbReference type="Proteomes" id="UP000184212"/>
    </source>
</evidence>
<dbReference type="InterPro" id="IPR037523">
    <property type="entry name" value="VOC_core"/>
</dbReference>
<dbReference type="InterPro" id="IPR029068">
    <property type="entry name" value="Glyas_Bleomycin-R_OHBP_Dase"/>
</dbReference>
<evidence type="ECO:0000259" key="1">
    <source>
        <dbReference type="PROSITE" id="PS51819"/>
    </source>
</evidence>
<dbReference type="Gene3D" id="3.10.180.10">
    <property type="entry name" value="2,3-Dihydroxybiphenyl 1,2-Dioxygenase, domain 1"/>
    <property type="match status" value="1"/>
</dbReference>
<dbReference type="GO" id="GO:0051213">
    <property type="term" value="F:dioxygenase activity"/>
    <property type="evidence" value="ECO:0007669"/>
    <property type="project" value="UniProtKB-KW"/>
</dbReference>
<gene>
    <name evidence="2" type="ORF">SAMN04488109_5400</name>
</gene>
<dbReference type="SUPFAM" id="SSF54593">
    <property type="entry name" value="Glyoxalase/Bleomycin resistance protein/Dihydroxybiphenyl dioxygenase"/>
    <property type="match status" value="1"/>
</dbReference>
<dbReference type="AlphaFoldDB" id="A0A1M5VTQ6"/>
<dbReference type="Pfam" id="PF00903">
    <property type="entry name" value="Glyoxalase"/>
    <property type="match status" value="1"/>
</dbReference>
<dbReference type="RefSeq" id="WP_073140822.1">
    <property type="nucleotide sequence ID" value="NZ_FQWQ01000004.1"/>
</dbReference>
<organism evidence="2 3">
    <name type="scientific">Chryseolinea serpens</name>
    <dbReference type="NCBI Taxonomy" id="947013"/>
    <lineage>
        <taxon>Bacteria</taxon>
        <taxon>Pseudomonadati</taxon>
        <taxon>Bacteroidota</taxon>
        <taxon>Cytophagia</taxon>
        <taxon>Cytophagales</taxon>
        <taxon>Fulvivirgaceae</taxon>
        <taxon>Chryseolinea</taxon>
    </lineage>
</organism>
<sequence length="139" mass="15838">MNQKSIILQGMAPLFQVFDMATSVKFYTEVIGFEVISTSAPQGEHFDWVLLRRNGIELMLNTAYEQDQRPPSPDPVRIAAHEDISLYFGCPDVDALYAFLLTKNIAAQKPFITGYGWKALHLKDPDGYLLCFHWPVKEE</sequence>
<reference evidence="2 3" key="1">
    <citation type="submission" date="2016-11" db="EMBL/GenBank/DDBJ databases">
        <authorList>
            <person name="Jaros S."/>
            <person name="Januszkiewicz K."/>
            <person name="Wedrychowicz H."/>
        </authorList>
    </citation>
    <scope>NUCLEOTIDE SEQUENCE [LARGE SCALE GENOMIC DNA]</scope>
    <source>
        <strain evidence="2 3">DSM 24574</strain>
    </source>
</reference>
<dbReference type="PROSITE" id="PS51819">
    <property type="entry name" value="VOC"/>
    <property type="match status" value="1"/>
</dbReference>
<evidence type="ECO:0000313" key="2">
    <source>
        <dbReference type="EMBL" id="SHH78568.1"/>
    </source>
</evidence>
<dbReference type="STRING" id="947013.SAMN04488109_5400"/>
<accession>A0A1M5VTQ6</accession>
<dbReference type="InterPro" id="IPR004360">
    <property type="entry name" value="Glyas_Fos-R_dOase_dom"/>
</dbReference>
<dbReference type="EMBL" id="FQWQ01000004">
    <property type="protein sequence ID" value="SHH78568.1"/>
    <property type="molecule type" value="Genomic_DNA"/>
</dbReference>
<keyword evidence="2" id="KW-0223">Dioxygenase</keyword>
<feature type="domain" description="VOC" evidence="1">
    <location>
        <begin position="7"/>
        <end position="135"/>
    </location>
</feature>
<protein>
    <submittedName>
        <fullName evidence="2">Catechol 2,3-dioxygenase</fullName>
    </submittedName>
</protein>
<dbReference type="Proteomes" id="UP000184212">
    <property type="component" value="Unassembled WGS sequence"/>
</dbReference>
<keyword evidence="3" id="KW-1185">Reference proteome</keyword>
<keyword evidence="2" id="KW-0560">Oxidoreductase</keyword>
<dbReference type="OrthoDB" id="9796521at2"/>
<name>A0A1M5VTQ6_9BACT</name>